<reference evidence="2 3" key="1">
    <citation type="submission" date="2019-04" db="EMBL/GenBank/DDBJ databases">
        <authorList>
            <person name="Yang Y."/>
            <person name="Wei D."/>
        </authorList>
    </citation>
    <scope>NUCLEOTIDE SEQUENCE [LARGE SCALE GENOMIC DNA]</scope>
    <source>
        <strain evidence="2 3">L-1-4w-11</strain>
    </source>
</reference>
<comment type="caution">
    <text evidence="2">The sequence shown here is derived from an EMBL/GenBank/DDBJ whole genome shotgun (WGS) entry which is preliminary data.</text>
</comment>
<keyword evidence="1" id="KW-0812">Transmembrane</keyword>
<accession>A0A4U1L9R0</accession>
<dbReference type="RefSeq" id="WP_136941606.1">
    <property type="nucleotide sequence ID" value="NZ_SWKR01000001.1"/>
</dbReference>
<evidence type="ECO:0000313" key="2">
    <source>
        <dbReference type="EMBL" id="TKD53185.1"/>
    </source>
</evidence>
<sequence length="119" mass="12765">MRAHPYRRLLDRVTRSGRGEARLWLLLPVIAGFAGWIAIKALGGALAPAHAPLFARAGDIVLVGLPASWGLYLAWRGLIGLTLGLAALRRHLRGARIGASWASGWRSAGNTLARLARRG</sequence>
<proteinExistence type="predicted"/>
<evidence type="ECO:0000256" key="1">
    <source>
        <dbReference type="SAM" id="Phobius"/>
    </source>
</evidence>
<keyword evidence="1" id="KW-0472">Membrane</keyword>
<keyword evidence="1" id="KW-1133">Transmembrane helix</keyword>
<name>A0A4U1L9R0_9SPHN</name>
<gene>
    <name evidence="2" type="ORF">FBR43_02320</name>
</gene>
<feature type="transmembrane region" description="Helical" evidence="1">
    <location>
        <begin position="21"/>
        <end position="39"/>
    </location>
</feature>
<dbReference type="AlphaFoldDB" id="A0A4U1L9R0"/>
<protein>
    <submittedName>
        <fullName evidence="2">Uncharacterized protein</fullName>
    </submittedName>
</protein>
<keyword evidence="3" id="KW-1185">Reference proteome</keyword>
<evidence type="ECO:0000313" key="3">
    <source>
        <dbReference type="Proteomes" id="UP000309138"/>
    </source>
</evidence>
<dbReference type="EMBL" id="SWKR01000001">
    <property type="protein sequence ID" value="TKD53185.1"/>
    <property type="molecule type" value="Genomic_DNA"/>
</dbReference>
<feature type="transmembrane region" description="Helical" evidence="1">
    <location>
        <begin position="69"/>
        <end position="88"/>
    </location>
</feature>
<dbReference type="Proteomes" id="UP000309138">
    <property type="component" value="Unassembled WGS sequence"/>
</dbReference>
<organism evidence="2 3">
    <name type="scientific">Sphingomonas baiyangensis</name>
    <dbReference type="NCBI Taxonomy" id="2572576"/>
    <lineage>
        <taxon>Bacteria</taxon>
        <taxon>Pseudomonadati</taxon>
        <taxon>Pseudomonadota</taxon>
        <taxon>Alphaproteobacteria</taxon>
        <taxon>Sphingomonadales</taxon>
        <taxon>Sphingomonadaceae</taxon>
        <taxon>Sphingomonas</taxon>
    </lineage>
</organism>